<sequence length="63" mass="7290">MWLRCPNCSSHDVGKVGSDQYYCWNCFIEMTVVGNRLNVHEIKVDGSLISLDNLFTDEERTIH</sequence>
<keyword evidence="2" id="KW-1185">Reference proteome</keyword>
<gene>
    <name evidence="1" type="primary">yrzR</name>
    <name evidence="1" type="ORF">CQU01_12490</name>
</gene>
<protein>
    <submittedName>
        <fullName evidence="1">Uncharacterized protein</fullName>
    </submittedName>
</protein>
<proteinExistence type="predicted"/>
<evidence type="ECO:0000313" key="1">
    <source>
        <dbReference type="EMBL" id="GEN31011.1"/>
    </source>
</evidence>
<dbReference type="Proteomes" id="UP000321491">
    <property type="component" value="Unassembled WGS sequence"/>
</dbReference>
<comment type="caution">
    <text evidence="1">The sequence shown here is derived from an EMBL/GenBank/DDBJ whole genome shotgun (WGS) entry which is preliminary data.</text>
</comment>
<reference evidence="1 2" key="1">
    <citation type="submission" date="2019-07" db="EMBL/GenBank/DDBJ databases">
        <title>Whole genome shotgun sequence of Cerasibacillus quisquiliarum NBRC 102429.</title>
        <authorList>
            <person name="Hosoyama A."/>
            <person name="Uohara A."/>
            <person name="Ohji S."/>
            <person name="Ichikawa N."/>
        </authorList>
    </citation>
    <scope>NUCLEOTIDE SEQUENCE [LARGE SCALE GENOMIC DNA]</scope>
    <source>
        <strain evidence="1 2">NBRC 102429</strain>
    </source>
</reference>
<organism evidence="1 2">
    <name type="scientific">Cerasibacillus quisquiliarum</name>
    <dbReference type="NCBI Taxonomy" id="227865"/>
    <lineage>
        <taxon>Bacteria</taxon>
        <taxon>Bacillati</taxon>
        <taxon>Bacillota</taxon>
        <taxon>Bacilli</taxon>
        <taxon>Bacillales</taxon>
        <taxon>Bacillaceae</taxon>
        <taxon>Cerasibacillus</taxon>
    </lineage>
</organism>
<accession>A0A511UZ30</accession>
<dbReference type="EMBL" id="BJXW01000012">
    <property type="protein sequence ID" value="GEN31011.1"/>
    <property type="molecule type" value="Genomic_DNA"/>
</dbReference>
<name>A0A511UZ30_9BACI</name>
<evidence type="ECO:0000313" key="2">
    <source>
        <dbReference type="Proteomes" id="UP000321491"/>
    </source>
</evidence>
<dbReference type="RefSeq" id="WP_146936816.1">
    <property type="nucleotide sequence ID" value="NZ_BJXW01000012.1"/>
</dbReference>
<dbReference type="AlphaFoldDB" id="A0A511UZ30"/>
<dbReference type="OrthoDB" id="1798711at2"/>